<sequence>MDIVHGAGPMAAGYTCGTVVCSTGIFVCPNPIFSTVREEKIAVGQPQRMPNLCDQREQVNLCNETGYALTRFSDVSEKVNI</sequence>
<organism evidence="1">
    <name type="scientific">bioreactor metagenome</name>
    <dbReference type="NCBI Taxonomy" id="1076179"/>
    <lineage>
        <taxon>unclassified sequences</taxon>
        <taxon>metagenomes</taxon>
        <taxon>ecological metagenomes</taxon>
    </lineage>
</organism>
<name>A0A644WKF6_9ZZZZ</name>
<protein>
    <submittedName>
        <fullName evidence="1">Uncharacterized protein</fullName>
    </submittedName>
</protein>
<accession>A0A644WKF6</accession>
<gene>
    <name evidence="1" type="ORF">SDC9_50558</name>
</gene>
<evidence type="ECO:0000313" key="1">
    <source>
        <dbReference type="EMBL" id="MPM04282.1"/>
    </source>
</evidence>
<reference evidence="1" key="1">
    <citation type="submission" date="2019-08" db="EMBL/GenBank/DDBJ databases">
        <authorList>
            <person name="Kucharzyk K."/>
            <person name="Murdoch R.W."/>
            <person name="Higgins S."/>
            <person name="Loffler F."/>
        </authorList>
    </citation>
    <scope>NUCLEOTIDE SEQUENCE</scope>
</reference>
<comment type="caution">
    <text evidence="1">The sequence shown here is derived from an EMBL/GenBank/DDBJ whole genome shotgun (WGS) entry which is preliminary data.</text>
</comment>
<proteinExistence type="predicted"/>
<dbReference type="AlphaFoldDB" id="A0A644WKF6"/>
<dbReference type="EMBL" id="VSSQ01001025">
    <property type="protein sequence ID" value="MPM04282.1"/>
    <property type="molecule type" value="Genomic_DNA"/>
</dbReference>